<reference evidence="3" key="1">
    <citation type="submission" date="2014-03" db="EMBL/GenBank/DDBJ databases">
        <authorList>
            <person name="Aksoy S."/>
            <person name="Warren W."/>
            <person name="Wilson R.K."/>
        </authorList>
    </citation>
    <scope>NUCLEOTIDE SEQUENCE [LARGE SCALE GENOMIC DNA]</scope>
    <source>
        <strain evidence="3">IAEA</strain>
    </source>
</reference>
<keyword evidence="3" id="KW-1185">Reference proteome</keyword>
<dbReference type="VEuPathDB" id="VectorBase:GBRI003191"/>
<reference evidence="2" key="2">
    <citation type="submission" date="2020-05" db="UniProtKB">
        <authorList>
            <consortium name="EnsemblMetazoa"/>
        </authorList>
    </citation>
    <scope>IDENTIFICATION</scope>
    <source>
        <strain evidence="2">IAEA</strain>
    </source>
</reference>
<dbReference type="AlphaFoldDB" id="A0A1A9W1Q9"/>
<accession>A0A1A9W1Q9</accession>
<organism evidence="2 3">
    <name type="scientific">Glossina brevipalpis</name>
    <dbReference type="NCBI Taxonomy" id="37001"/>
    <lineage>
        <taxon>Eukaryota</taxon>
        <taxon>Metazoa</taxon>
        <taxon>Ecdysozoa</taxon>
        <taxon>Arthropoda</taxon>
        <taxon>Hexapoda</taxon>
        <taxon>Insecta</taxon>
        <taxon>Pterygota</taxon>
        <taxon>Neoptera</taxon>
        <taxon>Endopterygota</taxon>
        <taxon>Diptera</taxon>
        <taxon>Brachycera</taxon>
        <taxon>Muscomorpha</taxon>
        <taxon>Hippoboscoidea</taxon>
        <taxon>Glossinidae</taxon>
        <taxon>Glossina</taxon>
    </lineage>
</organism>
<proteinExistence type="predicted"/>
<feature type="chain" id="PRO_5012498054" description="Lipid-binding serum glycoprotein N-terminal domain-containing protein" evidence="1">
    <location>
        <begin position="16"/>
        <end position="200"/>
    </location>
</feature>
<evidence type="ECO:0000313" key="3">
    <source>
        <dbReference type="Proteomes" id="UP000091820"/>
    </source>
</evidence>
<name>A0A1A9W1Q9_9MUSC</name>
<evidence type="ECO:0000256" key="1">
    <source>
        <dbReference type="SAM" id="SignalP"/>
    </source>
</evidence>
<protein>
    <recommendedName>
        <fullName evidence="4">Lipid-binding serum glycoprotein N-terminal domain-containing protein</fullName>
    </recommendedName>
</protein>
<feature type="signal peptide" evidence="1">
    <location>
        <begin position="1"/>
        <end position="15"/>
    </location>
</feature>
<sequence length="200" mass="22233">MIARCSLFSIYTAVAILLRKDCITTCGNDFTFYIRHYISIINQTLSDTEEQISPKTLLSENINLTRLCLMGFLKSSLSHEDIEFHAIQVEITQDSFQVDNSVKAFINCSTSAPISARIIVQYGPATIRVKSNILIPQRGCKSVKLDALVSVANALVLNLNNANDDFAYNRRPVFAIHGLVITNKEDANGISLNPLTESKY</sequence>
<dbReference type="EnsemblMetazoa" id="GBRI003191-RA">
    <property type="protein sequence ID" value="GBRI003191-PA"/>
    <property type="gene ID" value="GBRI003191"/>
</dbReference>
<evidence type="ECO:0000313" key="2">
    <source>
        <dbReference type="EnsemblMetazoa" id="GBRI003191-PA"/>
    </source>
</evidence>
<dbReference type="Proteomes" id="UP000091820">
    <property type="component" value="Unassembled WGS sequence"/>
</dbReference>
<evidence type="ECO:0008006" key="4">
    <source>
        <dbReference type="Google" id="ProtNLM"/>
    </source>
</evidence>
<keyword evidence="1" id="KW-0732">Signal</keyword>